<keyword evidence="3" id="KW-1185">Reference proteome</keyword>
<sequence length="97" mass="10286">MALESTQLFHRQSSVTQHLCLTVDSSSLAENVSRSNPATVSPTFSIADILASSFPDTTTTANTTTTTESQLTQTGESRLLAVFPSSPDPSESVVHSK</sequence>
<dbReference type="EMBL" id="UZAN01060764">
    <property type="protein sequence ID" value="VDP92763.1"/>
    <property type="molecule type" value="Genomic_DNA"/>
</dbReference>
<dbReference type="WBParaSite" id="ECPE_0001553001-mRNA-1">
    <property type="protein sequence ID" value="ECPE_0001553001-mRNA-1"/>
    <property type="gene ID" value="ECPE_0001553001"/>
</dbReference>
<dbReference type="AlphaFoldDB" id="A0A183B8F5"/>
<feature type="compositionally biased region" description="Low complexity" evidence="1">
    <location>
        <begin position="57"/>
        <end position="74"/>
    </location>
</feature>
<evidence type="ECO:0000313" key="2">
    <source>
        <dbReference type="EMBL" id="VDP92763.1"/>
    </source>
</evidence>
<feature type="region of interest" description="Disordered" evidence="1">
    <location>
        <begin position="55"/>
        <end position="97"/>
    </location>
</feature>
<accession>A0A183B8F5</accession>
<name>A0A183B8F5_9TREM</name>
<evidence type="ECO:0000313" key="3">
    <source>
        <dbReference type="Proteomes" id="UP000272942"/>
    </source>
</evidence>
<organism evidence="4">
    <name type="scientific">Echinostoma caproni</name>
    <dbReference type="NCBI Taxonomy" id="27848"/>
    <lineage>
        <taxon>Eukaryota</taxon>
        <taxon>Metazoa</taxon>
        <taxon>Spiralia</taxon>
        <taxon>Lophotrochozoa</taxon>
        <taxon>Platyhelminthes</taxon>
        <taxon>Trematoda</taxon>
        <taxon>Digenea</taxon>
        <taxon>Plagiorchiida</taxon>
        <taxon>Echinostomata</taxon>
        <taxon>Echinostomatoidea</taxon>
        <taxon>Echinostomatidae</taxon>
        <taxon>Echinostoma</taxon>
    </lineage>
</organism>
<dbReference type="Proteomes" id="UP000272942">
    <property type="component" value="Unassembled WGS sequence"/>
</dbReference>
<protein>
    <submittedName>
        <fullName evidence="2 4">Uncharacterized protein</fullName>
    </submittedName>
</protein>
<reference evidence="4" key="1">
    <citation type="submission" date="2016-06" db="UniProtKB">
        <authorList>
            <consortium name="WormBaseParasite"/>
        </authorList>
    </citation>
    <scope>IDENTIFICATION</scope>
</reference>
<gene>
    <name evidence="2" type="ORF">ECPE_LOCUS15491</name>
</gene>
<dbReference type="OrthoDB" id="10504659at2759"/>
<evidence type="ECO:0000313" key="4">
    <source>
        <dbReference type="WBParaSite" id="ECPE_0001553001-mRNA-1"/>
    </source>
</evidence>
<reference evidence="2 3" key="2">
    <citation type="submission" date="2018-11" db="EMBL/GenBank/DDBJ databases">
        <authorList>
            <consortium name="Pathogen Informatics"/>
        </authorList>
    </citation>
    <scope>NUCLEOTIDE SEQUENCE [LARGE SCALE GENOMIC DNA]</scope>
    <source>
        <strain evidence="2 3">Egypt</strain>
    </source>
</reference>
<evidence type="ECO:0000256" key="1">
    <source>
        <dbReference type="SAM" id="MobiDB-lite"/>
    </source>
</evidence>
<proteinExistence type="predicted"/>